<keyword evidence="14" id="KW-1185">Reference proteome</keyword>
<feature type="transmembrane region" description="Helical" evidence="11">
    <location>
        <begin position="286"/>
        <end position="309"/>
    </location>
</feature>
<keyword evidence="9" id="KW-0807">Transducer</keyword>
<evidence type="ECO:0000256" key="7">
    <source>
        <dbReference type="ARBA" id="ARBA00023170"/>
    </source>
</evidence>
<evidence type="ECO:0000313" key="14">
    <source>
        <dbReference type="Proteomes" id="UP000826234"/>
    </source>
</evidence>
<feature type="transmembrane region" description="Helical" evidence="11">
    <location>
        <begin position="6"/>
        <end position="26"/>
    </location>
</feature>
<name>A0ABQ7TGB9_PHRPL</name>
<evidence type="ECO:0000256" key="2">
    <source>
        <dbReference type="ARBA" id="ARBA00008991"/>
    </source>
</evidence>
<evidence type="ECO:0000256" key="8">
    <source>
        <dbReference type="ARBA" id="ARBA00023180"/>
    </source>
</evidence>
<dbReference type="PANTHER" id="PTHR10519">
    <property type="entry name" value="GABA-B RECEPTOR"/>
    <property type="match status" value="1"/>
</dbReference>
<evidence type="ECO:0000256" key="9">
    <source>
        <dbReference type="ARBA" id="ARBA00023224"/>
    </source>
</evidence>
<evidence type="ECO:0000256" key="3">
    <source>
        <dbReference type="ARBA" id="ARBA00022692"/>
    </source>
</evidence>
<evidence type="ECO:0000256" key="11">
    <source>
        <dbReference type="SAM" id="Phobius"/>
    </source>
</evidence>
<accession>A0ABQ7TGB9</accession>
<evidence type="ECO:0000256" key="1">
    <source>
        <dbReference type="ARBA" id="ARBA00004141"/>
    </source>
</evidence>
<comment type="similarity">
    <text evidence="2">Belongs to the G-protein coupled receptor 3 family. GABA-B receptor subfamily.</text>
</comment>
<feature type="transmembrane region" description="Helical" evidence="11">
    <location>
        <begin position="106"/>
        <end position="128"/>
    </location>
</feature>
<proteinExistence type="inferred from homology"/>
<comment type="caution">
    <text evidence="13">The sequence shown here is derived from an EMBL/GenBank/DDBJ whole genome shotgun (WGS) entry which is preliminary data.</text>
</comment>
<keyword evidence="8" id="KW-0325">Glycoprotein</keyword>
<dbReference type="Proteomes" id="UP000826234">
    <property type="component" value="Unassembled WGS sequence"/>
</dbReference>
<protein>
    <recommendedName>
        <fullName evidence="12">G-protein coupled receptors family 3 profile domain-containing protein</fullName>
    </recommendedName>
</protein>
<evidence type="ECO:0000256" key="10">
    <source>
        <dbReference type="SAM" id="Coils"/>
    </source>
</evidence>
<feature type="transmembrane region" description="Helical" evidence="11">
    <location>
        <begin position="62"/>
        <end position="85"/>
    </location>
</feature>
<evidence type="ECO:0000256" key="4">
    <source>
        <dbReference type="ARBA" id="ARBA00022989"/>
    </source>
</evidence>
<evidence type="ECO:0000256" key="6">
    <source>
        <dbReference type="ARBA" id="ARBA00023136"/>
    </source>
</evidence>
<organism evidence="13 14">
    <name type="scientific">Phrynosoma platyrhinos</name>
    <name type="common">Desert horned lizard</name>
    <dbReference type="NCBI Taxonomy" id="52577"/>
    <lineage>
        <taxon>Eukaryota</taxon>
        <taxon>Metazoa</taxon>
        <taxon>Chordata</taxon>
        <taxon>Craniata</taxon>
        <taxon>Vertebrata</taxon>
        <taxon>Euteleostomi</taxon>
        <taxon>Lepidosauria</taxon>
        <taxon>Squamata</taxon>
        <taxon>Bifurcata</taxon>
        <taxon>Unidentata</taxon>
        <taxon>Episquamata</taxon>
        <taxon>Toxicofera</taxon>
        <taxon>Iguania</taxon>
        <taxon>Phrynosomatidae</taxon>
        <taxon>Phrynosomatinae</taxon>
        <taxon>Phrynosoma</taxon>
    </lineage>
</organism>
<gene>
    <name evidence="13" type="ORF">JD844_010105</name>
</gene>
<dbReference type="PANTHER" id="PTHR10519:SF20">
    <property type="entry name" value="G-PROTEIN COUPLED RECEPTOR 156-RELATED"/>
    <property type="match status" value="1"/>
</dbReference>
<keyword evidence="4 11" id="KW-1133">Transmembrane helix</keyword>
<keyword evidence="6 11" id="KW-0472">Membrane</keyword>
<dbReference type="InterPro" id="IPR002455">
    <property type="entry name" value="GPCR3_GABA-B"/>
</dbReference>
<keyword evidence="3 11" id="KW-0812">Transmembrane</keyword>
<dbReference type="InterPro" id="IPR017978">
    <property type="entry name" value="GPCR_3_C"/>
</dbReference>
<feature type="transmembrane region" description="Helical" evidence="11">
    <location>
        <begin position="315"/>
        <end position="337"/>
    </location>
</feature>
<keyword evidence="5" id="KW-0297">G-protein coupled receptor</keyword>
<sequence>MSSPNLNVVTLLGSGLTYSSACLLGIEKQTSMTKHSMEMLFQLGFPGFPPLLSSYLKSLPFSLALQARLCLLCIGSSLAFGPILGKSWRLYKVFTQQVPERRVVSSLFQPSILFFSLLFSFSAFYSLSLQFDKELIIKDFQLLVMVSVLVLADVILLLIWILLDPVQCLQGINVELQVTEKGLTCTMHQGHFCTSLYSDFWLLLFLGFKVGTVFQGSVHIPSEDHIIIKSWKRPFAQCENLELEHLFCLKMSNHCSFCSQCSLLIYGAYLAGLTNDLSCPPVNQSLTLIVAIALIFLSTGLMLVVNRFFHLWQNLVFGFNSGGILVCTSTINCLIFIPQQIRQWKAFEKHKDDASHMAKYFTSSSKNFQSTMYSDEEIYQLLGEKKSMIEQLAEKNTAIACLQEEVNNAKEKLMRLVAIADDSVVDSPFPSSPQLLKAHSAANCSSMGAENQSRDSFSLGQELKPWQFPQLPNSQCRLGFYTKKDCTNYQEPTTPPIPFDITARCKLMNDYKKTADDFSSKDDQDQRLCQFINTFCMDAVQEPSRLSTPSGEAKQGKLSIVTSNPEIIHGRSKTLQETLQDLGMNRITNTQMSSRVSKESVEYDMNIKCQPQDIQADIMKHYETRQQGESPIALNSLCSLNKTASRMQTSGIGSAGAAISDTKDGSSLHHLPSLLASEGKETLQDNAKTLLYLSSIRNLHQYRQKGFLMHTLQGPGSDASSSSSGADPLDFHYRHSCEFCHCRLSSSSDSYITDTDSELGMAQGSFAKHSDKSQPIVNFNEDLEPTYV</sequence>
<comment type="subcellular location">
    <subcellularLocation>
        <location evidence="1">Membrane</location>
        <topology evidence="1">Multi-pass membrane protein</topology>
    </subcellularLocation>
</comment>
<feature type="coiled-coil region" evidence="10">
    <location>
        <begin position="385"/>
        <end position="419"/>
    </location>
</feature>
<evidence type="ECO:0000313" key="13">
    <source>
        <dbReference type="EMBL" id="KAH0628683.1"/>
    </source>
</evidence>
<evidence type="ECO:0000256" key="5">
    <source>
        <dbReference type="ARBA" id="ARBA00023040"/>
    </source>
</evidence>
<keyword evidence="10" id="KW-0175">Coiled coil</keyword>
<feature type="transmembrane region" description="Helical" evidence="11">
    <location>
        <begin position="140"/>
        <end position="163"/>
    </location>
</feature>
<keyword evidence="7" id="KW-0675">Receptor</keyword>
<dbReference type="EMBL" id="JAIPUX010000439">
    <property type="protein sequence ID" value="KAH0628683.1"/>
    <property type="molecule type" value="Genomic_DNA"/>
</dbReference>
<feature type="domain" description="G-protein coupled receptors family 3 profile" evidence="12">
    <location>
        <begin position="1"/>
        <end position="208"/>
    </location>
</feature>
<evidence type="ECO:0000259" key="12">
    <source>
        <dbReference type="Pfam" id="PF00003"/>
    </source>
</evidence>
<reference evidence="13 14" key="1">
    <citation type="journal article" date="2022" name="Gigascience">
        <title>A chromosome-level genome assembly and annotation of the desert horned lizard, Phrynosoma platyrhinos, provides insight into chromosomal rearrangements among reptiles.</title>
        <authorList>
            <person name="Koochekian N."/>
            <person name="Ascanio A."/>
            <person name="Farleigh K."/>
            <person name="Card D.C."/>
            <person name="Schield D.R."/>
            <person name="Castoe T.A."/>
            <person name="Jezkova T."/>
        </authorList>
    </citation>
    <scope>NUCLEOTIDE SEQUENCE [LARGE SCALE GENOMIC DNA]</scope>
    <source>
        <strain evidence="13">NK-2021</strain>
    </source>
</reference>
<dbReference type="Pfam" id="PF00003">
    <property type="entry name" value="7tm_3"/>
    <property type="match status" value="1"/>
</dbReference>